<organism evidence="1 2">
    <name type="scientific">Agrobacterium genomosp. 13 str. CFBP 6927</name>
    <dbReference type="NCBI Taxonomy" id="1183428"/>
    <lineage>
        <taxon>Bacteria</taxon>
        <taxon>Pseudomonadati</taxon>
        <taxon>Pseudomonadota</taxon>
        <taxon>Alphaproteobacteria</taxon>
        <taxon>Hyphomicrobiales</taxon>
        <taxon>Rhizobiaceae</taxon>
        <taxon>Rhizobium/Agrobacterium group</taxon>
        <taxon>Agrobacterium</taxon>
        <taxon>Agrobacterium tumefaciens complex</taxon>
    </lineage>
</organism>
<gene>
    <name evidence="1" type="ORF">AGR13a_Cc220033</name>
</gene>
<protein>
    <submittedName>
        <fullName evidence="1">Uncharacterized protein</fullName>
    </submittedName>
</protein>
<proteinExistence type="predicted"/>
<dbReference type="Proteomes" id="UP000191812">
    <property type="component" value="Unassembled WGS sequence"/>
</dbReference>
<sequence>MEFMVAAGHHDFYDRRTSQAHQGPHSHSGLRKMNYSKASSSRASFTTERVGLKSNKKTGGPIFAFLIIALAGCGVDSPDRLRSDIPDGIPAGETIYYNTRWFECAVAIYKLDSVFMDEVRRNGLLSLNKATSEPWAEAPVLGATYAMDRWIADFASSLDCIQDQKLQTLFERASASSGYFQVQRTNSITLIAPDEGLMMVGGYE</sequence>
<comment type="caution">
    <text evidence="1">The sequence shown here is derived from an EMBL/GenBank/DDBJ whole genome shotgun (WGS) entry which is preliminary data.</text>
</comment>
<evidence type="ECO:0000313" key="2">
    <source>
        <dbReference type="Proteomes" id="UP000191812"/>
    </source>
</evidence>
<reference evidence="1 2" key="1">
    <citation type="submission" date="2016-01" db="EMBL/GenBank/DDBJ databases">
        <authorList>
            <person name="Regsiter A."/>
            <person name="william w."/>
        </authorList>
    </citation>
    <scope>NUCLEOTIDE SEQUENCE [LARGE SCALE GENOMIC DNA]</scope>
    <source>
        <strain evidence="1 2">CFBP 6927</strain>
    </source>
</reference>
<name>A0ABM9VDV0_9HYPH</name>
<evidence type="ECO:0000313" key="1">
    <source>
        <dbReference type="EMBL" id="CUX23140.1"/>
    </source>
</evidence>
<keyword evidence="2" id="KW-1185">Reference proteome</keyword>
<accession>A0ABM9VDV0</accession>
<dbReference type="EMBL" id="FBWH01000015">
    <property type="protein sequence ID" value="CUX23140.1"/>
    <property type="molecule type" value="Genomic_DNA"/>
</dbReference>